<dbReference type="PANTHER" id="PTHR36985:SF1">
    <property type="entry name" value="TRANSLOCATION AND ASSEMBLY MODULE SUBUNIT TAMB"/>
    <property type="match status" value="1"/>
</dbReference>
<dbReference type="GO" id="GO:0009306">
    <property type="term" value="P:protein secretion"/>
    <property type="evidence" value="ECO:0007669"/>
    <property type="project" value="InterPro"/>
</dbReference>
<name>A0A395JJ72_9GAMM</name>
<evidence type="ECO:0000256" key="1">
    <source>
        <dbReference type="ARBA" id="ARBA00004167"/>
    </source>
</evidence>
<accession>A0A395JJ72</accession>
<keyword evidence="3" id="KW-1133">Transmembrane helix</keyword>
<evidence type="ECO:0000313" key="6">
    <source>
        <dbReference type="EMBL" id="RBP48724.1"/>
    </source>
</evidence>
<feature type="domain" description="Translocation and assembly module TamB C-terminal" evidence="5">
    <location>
        <begin position="868"/>
        <end position="1197"/>
    </location>
</feature>
<keyword evidence="2" id="KW-0812">Transmembrane</keyword>
<dbReference type="InterPro" id="IPR007452">
    <property type="entry name" value="TamB_C"/>
</dbReference>
<organism evidence="6 7">
    <name type="scientific">Arenicella xantha</name>
    <dbReference type="NCBI Taxonomy" id="644221"/>
    <lineage>
        <taxon>Bacteria</taxon>
        <taxon>Pseudomonadati</taxon>
        <taxon>Pseudomonadota</taxon>
        <taxon>Gammaproteobacteria</taxon>
        <taxon>Arenicellales</taxon>
        <taxon>Arenicellaceae</taxon>
        <taxon>Arenicella</taxon>
    </lineage>
</organism>
<dbReference type="GO" id="GO:0005886">
    <property type="term" value="C:plasma membrane"/>
    <property type="evidence" value="ECO:0007669"/>
    <property type="project" value="InterPro"/>
</dbReference>
<evidence type="ECO:0000313" key="7">
    <source>
        <dbReference type="Proteomes" id="UP000253083"/>
    </source>
</evidence>
<keyword evidence="7" id="KW-1185">Reference proteome</keyword>
<reference evidence="6 7" key="1">
    <citation type="submission" date="2018-06" db="EMBL/GenBank/DDBJ databases">
        <title>Genomic Encyclopedia of Type Strains, Phase IV (KMG-IV): sequencing the most valuable type-strain genomes for metagenomic binning, comparative biology and taxonomic classification.</title>
        <authorList>
            <person name="Goeker M."/>
        </authorList>
    </citation>
    <scope>NUCLEOTIDE SEQUENCE [LARGE SCALE GENOMIC DNA]</scope>
    <source>
        <strain evidence="6 7">DSM 24032</strain>
    </source>
</reference>
<dbReference type="Proteomes" id="UP000253083">
    <property type="component" value="Unassembled WGS sequence"/>
</dbReference>
<dbReference type="GO" id="GO:0097347">
    <property type="term" value="C:TAM protein secretion complex"/>
    <property type="evidence" value="ECO:0007669"/>
    <property type="project" value="TreeGrafter"/>
</dbReference>
<dbReference type="InParanoid" id="A0A395JJ72"/>
<comment type="caution">
    <text evidence="6">The sequence shown here is derived from an EMBL/GenBank/DDBJ whole genome shotgun (WGS) entry which is preliminary data.</text>
</comment>
<dbReference type="Pfam" id="PF04357">
    <property type="entry name" value="TamB"/>
    <property type="match status" value="1"/>
</dbReference>
<keyword evidence="4" id="KW-0472">Membrane</keyword>
<dbReference type="AlphaFoldDB" id="A0A395JJ72"/>
<evidence type="ECO:0000256" key="4">
    <source>
        <dbReference type="ARBA" id="ARBA00023136"/>
    </source>
</evidence>
<protein>
    <submittedName>
        <fullName evidence="6">Autotransporter translocation and assembly factor TamB</fullName>
    </submittedName>
</protein>
<sequence length="1198" mass="128627">MKAWIKRIGVSLVVLALLVSLALYWLLNTNSGLHFVVNNVPQIVQVDELEGTLGQFSVENLAIDFATGEVKIRRAALQWDIWSLLERRLQIDSMLVENVELSLQASAPNPRYQPWQGIVLPLDISIANATVRQFKASNPGQPKALFAFDRAQLDANYRNKLLTIGSLTLEGFAEQKNSQLALQGRVDLSAQSNGIVDIQHQLDWPLGDQTISTNGAIDGVWRELTITQTLSAPWQAKLDVTVTDALAQQLTWDGSLTTERLDQQTILGEDVSLGAGALQISGQFRPNDGLAGLRASLNGDLSGGNPRVSYWRIEADTQYADDSLQVNRLSVTELPNEVNDTLPDKAQLVSLSAVGTVEQLQRFLTISTADAETANDNGGQSGTVELQGSWTSLRWPLTQADTQFMADGSFTIAGSSESFAVTAKADGVAKSAARDKALQAELAATVEAESIVLEKLQINSGQSTLVANGKIASQMQLTWNLKSPNLGDLIPAARGELYSQGSLSGARDRPNIIAQVQSAGLQALGLSVDALSVSVDANLAGTEQSVDATLMGKAVRFNQALLATQLNASINGNEQAHRLQLDADLDRGASLALVATGALQGTSWSGVLSELSLVDPVLDTWALTQPVKLEFGQQKVQIAQACLANQQQRLCGELNQSSLGVMANGEVSQLNLSNLNRFIEVYDLSASGVANGQFDYRWSDPETVAQISATLKSRDGVISWQSINDDILETEELVIRSFELNLEQADRLVVDGVLDLGEADQAWWQMDVDAPFGSAEFEQAGLQGQAKLRISDLSVLPPSILNDINLNGRLAAQLDLSGTVQQPELSMTADVSDSVAKIPELGLTLESINLAARSNGSPLVELTGSLQSGAGSMKLDGALDLTDLKQVTIDLSVAGDDLQLANTTDLMVVGDLDFTTRITPKLIDVNGRINIDRAELDFKLPDSALLESSDVVLEGTAVQPNAMKQRLDLLIELGENTHIQAQGLDAKLFGRLRVTQVPNGIIRGEGQIQLQDGRYTAYGQDLKLDKGRLIFNGGSIDDPTLDLRAQKTVDATTAGVAVSGRASAPRLSLYSTPSMPDQDILSVLVFDKPISELGSQDGLTLLRIASSLRGDGQSTIGKTTEKIQETLGLTELELQLAGEAPSIQAGKQLSSKFYVGYGYGLLDATQSLILKYKLSEAWSIKADVGADSGADLRYQVER</sequence>
<proteinExistence type="predicted"/>
<evidence type="ECO:0000256" key="3">
    <source>
        <dbReference type="ARBA" id="ARBA00022989"/>
    </source>
</evidence>
<dbReference type="FunCoup" id="A0A395JJ72">
    <property type="interactions" value="50"/>
</dbReference>
<dbReference type="PANTHER" id="PTHR36985">
    <property type="entry name" value="TRANSLOCATION AND ASSEMBLY MODULE SUBUNIT TAMB"/>
    <property type="match status" value="1"/>
</dbReference>
<dbReference type="EMBL" id="QNRT01000005">
    <property type="protein sequence ID" value="RBP48724.1"/>
    <property type="molecule type" value="Genomic_DNA"/>
</dbReference>
<dbReference type="OrthoDB" id="5555605at2"/>
<evidence type="ECO:0000256" key="2">
    <source>
        <dbReference type="ARBA" id="ARBA00022692"/>
    </source>
</evidence>
<dbReference type="RefSeq" id="WP_113955326.1">
    <property type="nucleotide sequence ID" value="NZ_QNRT01000005.1"/>
</dbReference>
<comment type="subcellular location">
    <subcellularLocation>
        <location evidence="1">Membrane</location>
        <topology evidence="1">Single-pass membrane protein</topology>
    </subcellularLocation>
</comment>
<gene>
    <name evidence="6" type="ORF">DFR28_10562</name>
</gene>
<evidence type="ECO:0000259" key="5">
    <source>
        <dbReference type="Pfam" id="PF04357"/>
    </source>
</evidence>